<feature type="transmembrane region" description="Helical" evidence="2">
    <location>
        <begin position="6"/>
        <end position="24"/>
    </location>
</feature>
<keyword evidence="2" id="KW-0812">Transmembrane</keyword>
<dbReference type="EMBL" id="JAXCGZ010015511">
    <property type="protein sequence ID" value="KAK7070158.1"/>
    <property type="molecule type" value="Genomic_DNA"/>
</dbReference>
<organism evidence="3 4">
    <name type="scientific">Halocaridina rubra</name>
    <name type="common">Hawaiian red shrimp</name>
    <dbReference type="NCBI Taxonomy" id="373956"/>
    <lineage>
        <taxon>Eukaryota</taxon>
        <taxon>Metazoa</taxon>
        <taxon>Ecdysozoa</taxon>
        <taxon>Arthropoda</taxon>
        <taxon>Crustacea</taxon>
        <taxon>Multicrustacea</taxon>
        <taxon>Malacostraca</taxon>
        <taxon>Eumalacostraca</taxon>
        <taxon>Eucarida</taxon>
        <taxon>Decapoda</taxon>
        <taxon>Pleocyemata</taxon>
        <taxon>Caridea</taxon>
        <taxon>Atyoidea</taxon>
        <taxon>Atyidae</taxon>
        <taxon>Halocaridina</taxon>
    </lineage>
</organism>
<proteinExistence type="predicted"/>
<gene>
    <name evidence="3" type="ORF">SK128_026568</name>
</gene>
<feature type="compositionally biased region" description="Acidic residues" evidence="1">
    <location>
        <begin position="65"/>
        <end position="86"/>
    </location>
</feature>
<evidence type="ECO:0000313" key="3">
    <source>
        <dbReference type="EMBL" id="KAK7070158.1"/>
    </source>
</evidence>
<evidence type="ECO:0000256" key="2">
    <source>
        <dbReference type="SAM" id="Phobius"/>
    </source>
</evidence>
<keyword evidence="2" id="KW-1133">Transmembrane helix</keyword>
<evidence type="ECO:0000313" key="4">
    <source>
        <dbReference type="Proteomes" id="UP001381693"/>
    </source>
</evidence>
<dbReference type="AlphaFoldDB" id="A0AAN8WX90"/>
<keyword evidence="4" id="KW-1185">Reference proteome</keyword>
<accession>A0AAN8WX90</accession>
<protein>
    <submittedName>
        <fullName evidence="3">Uncharacterized protein</fullName>
    </submittedName>
</protein>
<name>A0AAN8WX90_HALRR</name>
<comment type="caution">
    <text evidence="3">The sequence shown here is derived from an EMBL/GenBank/DDBJ whole genome shotgun (WGS) entry which is preliminary data.</text>
</comment>
<evidence type="ECO:0000256" key="1">
    <source>
        <dbReference type="SAM" id="MobiDB-lite"/>
    </source>
</evidence>
<reference evidence="3 4" key="1">
    <citation type="submission" date="2023-11" db="EMBL/GenBank/DDBJ databases">
        <title>Halocaridina rubra genome assembly.</title>
        <authorList>
            <person name="Smith C."/>
        </authorList>
    </citation>
    <scope>NUCLEOTIDE SEQUENCE [LARGE SCALE GENOMIC DNA]</scope>
    <source>
        <strain evidence="3">EP-1</strain>
        <tissue evidence="3">Whole</tissue>
    </source>
</reference>
<sequence length="168" mass="20236">MLVRKLLKIQTLLLIPVLYFIWWLNFDLDRRVRALTNEALRDAKLNIANPAALIKKSKEESAYENPEDEEEYVINENDDEDEEEKEDLQPAQVKKQNYSIETEFRWHMEQDRRKETLRRACKNIPFTPLKDLTEKFSRNLFFLAVDDRHEAMYCFIPKVIMINTQRLE</sequence>
<feature type="region of interest" description="Disordered" evidence="1">
    <location>
        <begin position="58"/>
        <end position="92"/>
    </location>
</feature>
<keyword evidence="2" id="KW-0472">Membrane</keyword>
<dbReference type="Proteomes" id="UP001381693">
    <property type="component" value="Unassembled WGS sequence"/>
</dbReference>